<dbReference type="eggNOG" id="ENOG502R45I">
    <property type="taxonomic scope" value="Eukaryota"/>
</dbReference>
<name>A0A0D9WE68_9ORYZ</name>
<keyword evidence="2" id="KW-1185">Reference proteome</keyword>
<dbReference type="Proteomes" id="UP000032180">
    <property type="component" value="Chromosome 5"/>
</dbReference>
<dbReference type="STRING" id="77586.A0A0D9WE68"/>
<evidence type="ECO:0000313" key="2">
    <source>
        <dbReference type="Proteomes" id="UP000032180"/>
    </source>
</evidence>
<dbReference type="PANTHER" id="PTHR47389">
    <property type="entry name" value="OS09G0436400 PROTEIN"/>
    <property type="match status" value="1"/>
</dbReference>
<organism evidence="1 2">
    <name type="scientific">Leersia perrieri</name>
    <dbReference type="NCBI Taxonomy" id="77586"/>
    <lineage>
        <taxon>Eukaryota</taxon>
        <taxon>Viridiplantae</taxon>
        <taxon>Streptophyta</taxon>
        <taxon>Embryophyta</taxon>
        <taxon>Tracheophyta</taxon>
        <taxon>Spermatophyta</taxon>
        <taxon>Magnoliopsida</taxon>
        <taxon>Liliopsida</taxon>
        <taxon>Poales</taxon>
        <taxon>Poaceae</taxon>
        <taxon>BOP clade</taxon>
        <taxon>Oryzoideae</taxon>
        <taxon>Oryzeae</taxon>
        <taxon>Oryzinae</taxon>
        <taxon>Leersia</taxon>
    </lineage>
</organism>
<dbReference type="AlphaFoldDB" id="A0A0D9WE68"/>
<dbReference type="InterPro" id="IPR009003">
    <property type="entry name" value="Peptidase_S1_PA"/>
</dbReference>
<proteinExistence type="predicted"/>
<reference evidence="1 2" key="1">
    <citation type="submission" date="2012-08" db="EMBL/GenBank/DDBJ databases">
        <title>Oryza genome evolution.</title>
        <authorList>
            <person name="Wing R.A."/>
        </authorList>
    </citation>
    <scope>NUCLEOTIDE SEQUENCE</scope>
</reference>
<dbReference type="SUPFAM" id="SSF50494">
    <property type="entry name" value="Trypsin-like serine proteases"/>
    <property type="match status" value="1"/>
</dbReference>
<reference evidence="1" key="3">
    <citation type="submission" date="2015-04" db="UniProtKB">
        <authorList>
            <consortium name="EnsemblPlants"/>
        </authorList>
    </citation>
    <scope>IDENTIFICATION</scope>
</reference>
<accession>A0A0D9WE68</accession>
<evidence type="ECO:0008006" key="3">
    <source>
        <dbReference type="Google" id="ProtNLM"/>
    </source>
</evidence>
<dbReference type="Gramene" id="LPERR05G06740.1">
    <property type="protein sequence ID" value="LPERR05G06740.1"/>
    <property type="gene ID" value="LPERR05G06740"/>
</dbReference>
<evidence type="ECO:0000313" key="1">
    <source>
        <dbReference type="EnsemblPlants" id="LPERR05G06740.1"/>
    </source>
</evidence>
<dbReference type="PANTHER" id="PTHR47389:SF5">
    <property type="entry name" value="OS09G0436700 PROTEIN"/>
    <property type="match status" value="1"/>
</dbReference>
<sequence length="329" mass="36725">MTRSRARKLDLAVAPFRKVTLRLVRDDPATAAALPTLEHRNIVLRMSRSIVFISSPLPEGESFIPCTGIVISWDGATKCARVLTSYVYERHELQPKLCVQLPDKSIVEGRLAFVNPHYSIAILEIVSDLPLQVPTFQYGAKYAQEILALSRDKNMCLVARRGTILWGGKGGLVVDNGGSPVGMVYDEGPFAPIISMSTALSCIGMWEQFRCVARPVFKMDLTTVQLLSVSMREELSIKHNINDGFIVKDVDEDSDLERLGVRIGDMIFFQDECGSTLPQIDDYLLSLGWKYLRGMKSMVLKLEVHDIAGPVRETITLPLEFFCRICRGA</sequence>
<dbReference type="EnsemblPlants" id="LPERR05G06740.1">
    <property type="protein sequence ID" value="LPERR05G06740.1"/>
    <property type="gene ID" value="LPERR05G06740"/>
</dbReference>
<dbReference type="HOGENOM" id="CLU_012954_2_0_1"/>
<protein>
    <recommendedName>
        <fullName evidence="3">PDZ domain-containing protein</fullName>
    </recommendedName>
</protein>
<reference evidence="2" key="2">
    <citation type="submission" date="2013-12" db="EMBL/GenBank/DDBJ databases">
        <authorList>
            <person name="Yu Y."/>
            <person name="Lee S."/>
            <person name="de Baynast K."/>
            <person name="Wissotski M."/>
            <person name="Liu L."/>
            <person name="Talag J."/>
            <person name="Goicoechea J."/>
            <person name="Angelova A."/>
            <person name="Jetty R."/>
            <person name="Kudrna D."/>
            <person name="Golser W."/>
            <person name="Rivera L."/>
            <person name="Zhang J."/>
            <person name="Wing R."/>
        </authorList>
    </citation>
    <scope>NUCLEOTIDE SEQUENCE</scope>
</reference>